<dbReference type="GO" id="GO:0006302">
    <property type="term" value="P:double-strand break repair"/>
    <property type="evidence" value="ECO:0007669"/>
    <property type="project" value="InterPro"/>
</dbReference>
<comment type="similarity">
    <text evidence="1">Belongs to the SMC family. SbcC subfamily.</text>
</comment>
<dbReference type="SUPFAM" id="SSF52540">
    <property type="entry name" value="P-loop containing nucleoside triphosphate hydrolases"/>
    <property type="match status" value="2"/>
</dbReference>
<protein>
    <recommendedName>
        <fullName evidence="3">Nuclease SbcCD subunit C</fullName>
    </recommendedName>
</protein>
<dbReference type="EMBL" id="CP006905">
    <property type="protein sequence ID" value="AIY83012.1"/>
    <property type="molecule type" value="Genomic_DNA"/>
</dbReference>
<accession>A0A0A7FTR8</accession>
<dbReference type="Gene3D" id="3.40.50.300">
    <property type="entry name" value="P-loop containing nucleotide triphosphate hydrolases"/>
    <property type="match status" value="2"/>
</dbReference>
<organism evidence="6 7">
    <name type="scientific">Clostridium baratii str. Sullivan</name>
    <dbReference type="NCBI Taxonomy" id="1415775"/>
    <lineage>
        <taxon>Bacteria</taxon>
        <taxon>Bacillati</taxon>
        <taxon>Bacillota</taxon>
        <taxon>Clostridia</taxon>
        <taxon>Eubacteriales</taxon>
        <taxon>Clostridiaceae</taxon>
        <taxon>Clostridium</taxon>
    </lineage>
</organism>
<evidence type="ECO:0000313" key="6">
    <source>
        <dbReference type="EMBL" id="AIY83012.1"/>
    </source>
</evidence>
<comment type="subunit">
    <text evidence="2">Heterodimer of SbcC and SbcD.</text>
</comment>
<gene>
    <name evidence="6" type="ORF">U729_1126</name>
</gene>
<evidence type="ECO:0000313" key="7">
    <source>
        <dbReference type="Proteomes" id="UP000030635"/>
    </source>
</evidence>
<feature type="coiled-coil region" evidence="4">
    <location>
        <begin position="566"/>
        <end position="659"/>
    </location>
</feature>
<evidence type="ECO:0000256" key="1">
    <source>
        <dbReference type="ARBA" id="ARBA00006930"/>
    </source>
</evidence>
<dbReference type="PANTHER" id="PTHR32114:SF2">
    <property type="entry name" value="ABC TRANSPORTER ABCH.3"/>
    <property type="match status" value="1"/>
</dbReference>
<reference evidence="6 7" key="1">
    <citation type="journal article" date="2015" name="Infect. Genet. Evol.">
        <title>Genomic sequences of six botulinum neurotoxin-producing strains representing three clostridial species illustrate the mobility and diversity of botulinum neurotoxin genes.</title>
        <authorList>
            <person name="Smith T.J."/>
            <person name="Hill K.K."/>
            <person name="Xie G."/>
            <person name="Foley B.T."/>
            <person name="Williamson C.H."/>
            <person name="Foster J.T."/>
            <person name="Johnson S.L."/>
            <person name="Chertkov O."/>
            <person name="Teshima H."/>
            <person name="Gibbons H.S."/>
            <person name="Johnsky L.A."/>
            <person name="Karavis M.A."/>
            <person name="Smith L.A."/>
        </authorList>
    </citation>
    <scope>NUCLEOTIDE SEQUENCE [LARGE SCALE GENOMIC DNA]</scope>
    <source>
        <strain evidence="6">Sullivan</strain>
    </source>
</reference>
<dbReference type="AlphaFoldDB" id="A0A0A7FTR8"/>
<name>A0A0A7FTR8_9CLOT</name>
<keyword evidence="4" id="KW-0175">Coiled coil</keyword>
<dbReference type="RefSeq" id="WP_039312364.1">
    <property type="nucleotide sequence ID" value="NZ_CP006905.1"/>
</dbReference>
<feature type="coiled-coil region" evidence="4">
    <location>
        <begin position="387"/>
        <end position="456"/>
    </location>
</feature>
<dbReference type="GO" id="GO:0016887">
    <property type="term" value="F:ATP hydrolysis activity"/>
    <property type="evidence" value="ECO:0007669"/>
    <property type="project" value="InterPro"/>
</dbReference>
<dbReference type="PANTHER" id="PTHR32114">
    <property type="entry name" value="ABC TRANSPORTER ABCH.3"/>
    <property type="match status" value="1"/>
</dbReference>
<sequence>MRPVNLIISAFGPYAKKQELDFQKLNGRNIFVITGTTGAGKTTIFDAISYALYGEASGESRENDSLRSHFAESDVETFVELDFELRGEVYKIRRSPKQPKKKVRGEGFTEKDAEAVLEMPNGKVISGVNNVNEKINEILGINKAQFKQIVMLPQGEFKKLLLANSVEREDVFRKIFNTYNFESIQKSLKEKALNLSKDRNLCKDRMKTHLNNIQGEHNIQIGEYIDFLGVINELNELIAKEEESYKENESNIKGIKVKLEEKNKEKLIAIQNNEMLIEREQSLKALDELLLKRESIEKSKILSDKAKKAKEVSYIEKEYIEKANYLSRKEIEENECNKNIETLKEKQVELQEAVKNEENKGSYRDKLSEEIGQLKTLEPKIKDYDNIKKLILELEKKSIEIKDLINKKDEETKLLKINKDKREKELKDISELQLKKVNLDNEVENKTKLINEARDAFKTIDLYEKLKVEHSKIKDKYLKQEDIFKKVKHEYEHMEDVYRKEQAGILADSLNDGEECPVCGSLNHPNKAVKGNDNIPTEEELKSKKVEFEKYQLESNNIMLELTKINSEANNLLENCNKSLSKLSNDISINPNYDSSSKEEVKNIGINLKSNIEVLNKERKEIENKINKKEVIESDLSKIDEALNKNEELINSLKESDKDIYAKLQANKASLEELEKDIPKDIVSVDCLNKTINNKVLELENSKNKLKLVIKNRDESLNMLEGEKAKVKEIIKNIKEASIELNEKNKLFIDSIKTNGFESKEDYIEAKEYIEKIDNLDNEIESYNNKLSLMKEKNKELKEKCKDLISRNIDAIDEEIKKIRKEEELKTEEVKNEHSILQNNKNVLKKVVELNKEFNKKEEEYKVIGELADLANGKKSPYISFERYVLASYFQDIIDAANLRLEKMTGERFSLKRKTSKSKGAGQKGLELEIYDNYTASSRDVSSLSGGESFKASLSLALGLSDVVQASSGGVSLETMFVDEGFGTLDPQSLDNAIDSLLELQNGGRLVGIISHVQELKERVDAKIEVVSTKEGSTANFNIL</sequence>
<dbReference type="InterPro" id="IPR027417">
    <property type="entry name" value="P-loop_NTPase"/>
</dbReference>
<dbReference type="Pfam" id="PF13476">
    <property type="entry name" value="AAA_23"/>
    <property type="match status" value="1"/>
</dbReference>
<dbReference type="InterPro" id="IPR038729">
    <property type="entry name" value="Rad50/SbcC_AAA"/>
</dbReference>
<feature type="coiled-coil region" evidence="4">
    <location>
        <begin position="326"/>
        <end position="360"/>
    </location>
</feature>
<proteinExistence type="inferred from homology"/>
<evidence type="ECO:0000259" key="5">
    <source>
        <dbReference type="Pfam" id="PF13476"/>
    </source>
</evidence>
<dbReference type="HOGENOM" id="CLU_004785_2_1_9"/>
<feature type="domain" description="Rad50/SbcC-type AAA" evidence="5">
    <location>
        <begin position="6"/>
        <end position="200"/>
    </location>
</feature>
<dbReference type="STRING" id="1561.NPD11_1877"/>
<evidence type="ECO:0000256" key="4">
    <source>
        <dbReference type="SAM" id="Coils"/>
    </source>
</evidence>
<feature type="coiled-coil region" evidence="4">
    <location>
        <begin position="685"/>
        <end position="860"/>
    </location>
</feature>
<dbReference type="KEGG" id="cbv:U729_1126"/>
<dbReference type="OrthoDB" id="9795626at2"/>
<evidence type="ECO:0000256" key="2">
    <source>
        <dbReference type="ARBA" id="ARBA00011322"/>
    </source>
</evidence>
<feature type="coiled-coil region" evidence="4">
    <location>
        <begin position="231"/>
        <end position="265"/>
    </location>
</feature>
<dbReference type="Proteomes" id="UP000030635">
    <property type="component" value="Chromosome"/>
</dbReference>
<keyword evidence="7" id="KW-1185">Reference proteome</keyword>
<dbReference type="Pfam" id="PF13558">
    <property type="entry name" value="SbcC_Walker_B"/>
    <property type="match status" value="1"/>
</dbReference>
<dbReference type="eggNOG" id="COG0419">
    <property type="taxonomic scope" value="Bacteria"/>
</dbReference>
<evidence type="ECO:0000256" key="3">
    <source>
        <dbReference type="ARBA" id="ARBA00013368"/>
    </source>
</evidence>